<feature type="non-terminal residue" evidence="2">
    <location>
        <position position="1"/>
    </location>
</feature>
<sequence>AQFKSWPRVSAQWIDWVNRLQPRFGDQWKSQGLWSLIELSKVGIPKQSLLFDCLIRFWSPANNAFLFAWGPMSLTLYDIYLFTGLPLIGPDSPYLIDDPAAPKLAPLRYCYPSYQTVVKQYEDSPEDPTETEHIMFLWVLIGQYVFCPISGNPSTEYLPMACSLSTGKVYNLAAMLLGSFYRGMNSCVANNPLSKLGGWLGSCKYGHRPIFPNYFHFLPLLVLCLRSC</sequence>
<feature type="domain" description="Aminotransferase-like plant mobile" evidence="1">
    <location>
        <begin position="32"/>
        <end position="186"/>
    </location>
</feature>
<name>A0A2Z7BDZ2_9LAMI</name>
<gene>
    <name evidence="2" type="ORF">F511_19151</name>
</gene>
<dbReference type="OrthoDB" id="1300289at2759"/>
<dbReference type="Proteomes" id="UP000250235">
    <property type="component" value="Unassembled WGS sequence"/>
</dbReference>
<keyword evidence="3" id="KW-1185">Reference proteome</keyword>
<dbReference type="PANTHER" id="PTHR46033:SF65">
    <property type="entry name" value="AMINOTRANSFERASE-LIKE PLANT MOBILE DOMAIN-CONTAINING PROTEIN"/>
    <property type="match status" value="1"/>
</dbReference>
<dbReference type="AlphaFoldDB" id="A0A2Z7BDZ2"/>
<dbReference type="Pfam" id="PF10536">
    <property type="entry name" value="PMD"/>
    <property type="match status" value="1"/>
</dbReference>
<dbReference type="InterPro" id="IPR044824">
    <property type="entry name" value="MAIN-like"/>
</dbReference>
<proteinExistence type="predicted"/>
<reference evidence="2 3" key="1">
    <citation type="journal article" date="2015" name="Proc. Natl. Acad. Sci. U.S.A.">
        <title>The resurrection genome of Boea hygrometrica: A blueprint for survival of dehydration.</title>
        <authorList>
            <person name="Xiao L."/>
            <person name="Yang G."/>
            <person name="Zhang L."/>
            <person name="Yang X."/>
            <person name="Zhao S."/>
            <person name="Ji Z."/>
            <person name="Zhou Q."/>
            <person name="Hu M."/>
            <person name="Wang Y."/>
            <person name="Chen M."/>
            <person name="Xu Y."/>
            <person name="Jin H."/>
            <person name="Xiao X."/>
            <person name="Hu G."/>
            <person name="Bao F."/>
            <person name="Hu Y."/>
            <person name="Wan P."/>
            <person name="Li L."/>
            <person name="Deng X."/>
            <person name="Kuang T."/>
            <person name="Xiang C."/>
            <person name="Zhu J.K."/>
            <person name="Oliver M.J."/>
            <person name="He Y."/>
        </authorList>
    </citation>
    <scope>NUCLEOTIDE SEQUENCE [LARGE SCALE GENOMIC DNA]</scope>
    <source>
        <strain evidence="3">cv. XS01</strain>
    </source>
</reference>
<dbReference type="InterPro" id="IPR019557">
    <property type="entry name" value="AminoTfrase-like_pln_mobile"/>
</dbReference>
<dbReference type="PANTHER" id="PTHR46033">
    <property type="entry name" value="PROTEIN MAIN-LIKE 2"/>
    <property type="match status" value="1"/>
</dbReference>
<evidence type="ECO:0000259" key="1">
    <source>
        <dbReference type="Pfam" id="PF10536"/>
    </source>
</evidence>
<protein>
    <recommendedName>
        <fullName evidence="1">Aminotransferase-like plant mobile domain-containing protein</fullName>
    </recommendedName>
</protein>
<dbReference type="GO" id="GO:0010073">
    <property type="term" value="P:meristem maintenance"/>
    <property type="evidence" value="ECO:0007669"/>
    <property type="project" value="InterPro"/>
</dbReference>
<evidence type="ECO:0000313" key="3">
    <source>
        <dbReference type="Proteomes" id="UP000250235"/>
    </source>
</evidence>
<organism evidence="2 3">
    <name type="scientific">Dorcoceras hygrometricum</name>
    <dbReference type="NCBI Taxonomy" id="472368"/>
    <lineage>
        <taxon>Eukaryota</taxon>
        <taxon>Viridiplantae</taxon>
        <taxon>Streptophyta</taxon>
        <taxon>Embryophyta</taxon>
        <taxon>Tracheophyta</taxon>
        <taxon>Spermatophyta</taxon>
        <taxon>Magnoliopsida</taxon>
        <taxon>eudicotyledons</taxon>
        <taxon>Gunneridae</taxon>
        <taxon>Pentapetalae</taxon>
        <taxon>asterids</taxon>
        <taxon>lamiids</taxon>
        <taxon>Lamiales</taxon>
        <taxon>Gesneriaceae</taxon>
        <taxon>Didymocarpoideae</taxon>
        <taxon>Trichosporeae</taxon>
        <taxon>Loxocarpinae</taxon>
        <taxon>Dorcoceras</taxon>
    </lineage>
</organism>
<evidence type="ECO:0000313" key="2">
    <source>
        <dbReference type="EMBL" id="KZV32305.1"/>
    </source>
</evidence>
<accession>A0A2Z7BDZ2</accession>
<dbReference type="EMBL" id="KV006889">
    <property type="protein sequence ID" value="KZV32305.1"/>
    <property type="molecule type" value="Genomic_DNA"/>
</dbReference>